<protein>
    <recommendedName>
        <fullName evidence="2">S-Me-THD-like C-terminal domain-containing protein</fullName>
    </recommendedName>
</protein>
<evidence type="ECO:0000313" key="3">
    <source>
        <dbReference type="EMBL" id="PBK60346.1"/>
    </source>
</evidence>
<feature type="region of interest" description="Disordered" evidence="1">
    <location>
        <begin position="87"/>
        <end position="106"/>
    </location>
</feature>
<dbReference type="SUPFAM" id="SSF160991">
    <property type="entry name" value="CV3147-like"/>
    <property type="match status" value="1"/>
</dbReference>
<dbReference type="Proteomes" id="UP000218334">
    <property type="component" value="Unassembled WGS sequence"/>
</dbReference>
<dbReference type="AlphaFoldDB" id="A0A2H3BBB9"/>
<proteinExistence type="predicted"/>
<keyword evidence="4" id="KW-1185">Reference proteome</keyword>
<dbReference type="EMBL" id="KZ293488">
    <property type="protein sequence ID" value="PBK60346.1"/>
    <property type="molecule type" value="Genomic_DNA"/>
</dbReference>
<gene>
    <name evidence="3" type="ORF">ARMSODRAFT_1026628</name>
</gene>
<sequence>MGSSAALVPAPMTVAETRDYGVRRTLSQAWGIGQAIAICRQKNDLKSVLDEILKLQNGKLLFIGKIVDVSQEVRAGFTREEVKIKRLGEDEPEDSSTSTLNMDHGPDDHMIIPFQNENLVAYIEKPDDACSTPRAAPTWAHRCILMGCGPAAFRFDHRYFPVGEYKTTLSVIEEYKR</sequence>
<evidence type="ECO:0000313" key="4">
    <source>
        <dbReference type="Proteomes" id="UP000218334"/>
    </source>
</evidence>
<dbReference type="Pfam" id="PF20906">
    <property type="entry name" value="S-Me-THD_C"/>
    <property type="match status" value="1"/>
</dbReference>
<evidence type="ECO:0000256" key="1">
    <source>
        <dbReference type="SAM" id="MobiDB-lite"/>
    </source>
</evidence>
<dbReference type="STRING" id="1076256.A0A2H3BBB9"/>
<feature type="domain" description="S-Me-THD-like C-terminal" evidence="2">
    <location>
        <begin position="1"/>
        <end position="125"/>
    </location>
</feature>
<accession>A0A2H3BBB9</accession>
<reference evidence="4" key="1">
    <citation type="journal article" date="2017" name="Nat. Ecol. Evol.">
        <title>Genome expansion and lineage-specific genetic innovations in the forest pathogenic fungi Armillaria.</title>
        <authorList>
            <person name="Sipos G."/>
            <person name="Prasanna A.N."/>
            <person name="Walter M.C."/>
            <person name="O'Connor E."/>
            <person name="Balint B."/>
            <person name="Krizsan K."/>
            <person name="Kiss B."/>
            <person name="Hess J."/>
            <person name="Varga T."/>
            <person name="Slot J."/>
            <person name="Riley R."/>
            <person name="Boka B."/>
            <person name="Rigling D."/>
            <person name="Barry K."/>
            <person name="Lee J."/>
            <person name="Mihaltcheva S."/>
            <person name="LaButti K."/>
            <person name="Lipzen A."/>
            <person name="Waldron R."/>
            <person name="Moloney N.M."/>
            <person name="Sperisen C."/>
            <person name="Kredics L."/>
            <person name="Vagvoelgyi C."/>
            <person name="Patrignani A."/>
            <person name="Fitzpatrick D."/>
            <person name="Nagy I."/>
            <person name="Doyle S."/>
            <person name="Anderson J.B."/>
            <person name="Grigoriev I.V."/>
            <person name="Gueldener U."/>
            <person name="Muensterkoetter M."/>
            <person name="Nagy L.G."/>
        </authorList>
    </citation>
    <scope>NUCLEOTIDE SEQUENCE [LARGE SCALE GENOMIC DNA]</scope>
    <source>
        <strain evidence="4">28-4</strain>
    </source>
</reference>
<dbReference type="Gene3D" id="2.40.390.10">
    <property type="entry name" value="CV3147-like"/>
    <property type="match status" value="1"/>
</dbReference>
<evidence type="ECO:0000259" key="2">
    <source>
        <dbReference type="Pfam" id="PF20906"/>
    </source>
</evidence>
<dbReference type="InterPro" id="IPR048350">
    <property type="entry name" value="S-Me-THD-like_C"/>
</dbReference>
<name>A0A2H3BBB9_9AGAR</name>
<dbReference type="InterPro" id="IPR024071">
    <property type="entry name" value="S-Me-THD_C_sf"/>
</dbReference>
<organism evidence="3 4">
    <name type="scientific">Armillaria solidipes</name>
    <dbReference type="NCBI Taxonomy" id="1076256"/>
    <lineage>
        <taxon>Eukaryota</taxon>
        <taxon>Fungi</taxon>
        <taxon>Dikarya</taxon>
        <taxon>Basidiomycota</taxon>
        <taxon>Agaricomycotina</taxon>
        <taxon>Agaricomycetes</taxon>
        <taxon>Agaricomycetidae</taxon>
        <taxon>Agaricales</taxon>
        <taxon>Marasmiineae</taxon>
        <taxon>Physalacriaceae</taxon>
        <taxon>Armillaria</taxon>
    </lineage>
</organism>